<dbReference type="AlphaFoldDB" id="A0A5N6Z406"/>
<organism evidence="1 2">
    <name type="scientific">Aspergillus coremiiformis</name>
    <dbReference type="NCBI Taxonomy" id="138285"/>
    <lineage>
        <taxon>Eukaryota</taxon>
        <taxon>Fungi</taxon>
        <taxon>Dikarya</taxon>
        <taxon>Ascomycota</taxon>
        <taxon>Pezizomycotina</taxon>
        <taxon>Eurotiomycetes</taxon>
        <taxon>Eurotiomycetidae</taxon>
        <taxon>Eurotiales</taxon>
        <taxon>Aspergillaceae</taxon>
        <taxon>Aspergillus</taxon>
        <taxon>Aspergillus subgen. Circumdati</taxon>
    </lineage>
</organism>
<protein>
    <submittedName>
        <fullName evidence="1">Uncharacterized protein</fullName>
    </submittedName>
</protein>
<dbReference type="Proteomes" id="UP000327118">
    <property type="component" value="Unassembled WGS sequence"/>
</dbReference>
<gene>
    <name evidence="1" type="ORF">BDV28DRAFT_149061</name>
</gene>
<name>A0A5N6Z406_9EURO</name>
<accession>A0A5N6Z406</accession>
<proteinExistence type="predicted"/>
<keyword evidence="2" id="KW-1185">Reference proteome</keyword>
<reference evidence="2" key="1">
    <citation type="submission" date="2019-04" db="EMBL/GenBank/DDBJ databases">
        <title>Friends and foes A comparative genomics studyof 23 Aspergillus species from section Flavi.</title>
        <authorList>
            <consortium name="DOE Joint Genome Institute"/>
            <person name="Kjaerbolling I."/>
            <person name="Vesth T."/>
            <person name="Frisvad J.C."/>
            <person name="Nybo J.L."/>
            <person name="Theobald S."/>
            <person name="Kildgaard S."/>
            <person name="Isbrandt T."/>
            <person name="Kuo A."/>
            <person name="Sato A."/>
            <person name="Lyhne E.K."/>
            <person name="Kogle M.E."/>
            <person name="Wiebenga A."/>
            <person name="Kun R.S."/>
            <person name="Lubbers R.J."/>
            <person name="Makela M.R."/>
            <person name="Barry K."/>
            <person name="Chovatia M."/>
            <person name="Clum A."/>
            <person name="Daum C."/>
            <person name="Haridas S."/>
            <person name="He G."/>
            <person name="LaButti K."/>
            <person name="Lipzen A."/>
            <person name="Mondo S."/>
            <person name="Riley R."/>
            <person name="Salamov A."/>
            <person name="Simmons B.A."/>
            <person name="Magnuson J.K."/>
            <person name="Henrissat B."/>
            <person name="Mortensen U.H."/>
            <person name="Larsen T.O."/>
            <person name="Devries R.P."/>
            <person name="Grigoriev I.V."/>
            <person name="Machida M."/>
            <person name="Baker S.E."/>
            <person name="Andersen M.R."/>
        </authorList>
    </citation>
    <scope>NUCLEOTIDE SEQUENCE [LARGE SCALE GENOMIC DNA]</scope>
    <source>
        <strain evidence="2">CBS 553.77</strain>
    </source>
</reference>
<evidence type="ECO:0000313" key="2">
    <source>
        <dbReference type="Proteomes" id="UP000327118"/>
    </source>
</evidence>
<sequence>MGKPHGNGESQRHHAYSSKCQQWKEKRNAWNWDIQAAGRRTHGCVQGLDVDAVCSLFLFDLSPQSTSPAVGYTALDAVTKQVKDAGRRGGSPTTFPFPQCFVVLERLVQLGGKNIEASSSALDVPRTRRRSPAARVMELARAFCFPSIPGAIPLSHSLPA</sequence>
<evidence type="ECO:0000313" key="1">
    <source>
        <dbReference type="EMBL" id="KAE8352394.1"/>
    </source>
</evidence>
<dbReference type="EMBL" id="ML739132">
    <property type="protein sequence ID" value="KAE8352394.1"/>
    <property type="molecule type" value="Genomic_DNA"/>
</dbReference>